<dbReference type="GO" id="GO:0097272">
    <property type="term" value="P:ammonium homeostasis"/>
    <property type="evidence" value="ECO:0007669"/>
    <property type="project" value="TreeGrafter"/>
</dbReference>
<feature type="transmembrane region" description="Helical" evidence="8">
    <location>
        <begin position="65"/>
        <end position="84"/>
    </location>
</feature>
<dbReference type="OrthoDB" id="534912at2759"/>
<dbReference type="InParanoid" id="D7G3S7"/>
<evidence type="ECO:0000256" key="8">
    <source>
        <dbReference type="RuleBase" id="RU362002"/>
    </source>
</evidence>
<sequence length="491" mass="51633">MACEITDLETFAACMEDKVSVQEISVNTFWLMFGAVLVFFMQTGFAMLEVGAVQAKNAKNILIKNVFDASLGGIMWYTTGYGIALGSDSYETSGNNGFIGTDGFLLTTGAFRGSGDDVGINWAGWLFQWAFAATTATIVSGAVVERVTFGAYVVYAMCLLGFIYPVVVHWGWSAGGWASAWRETELLMDCGVLDFAGSGVVHMTGGTAALVGAVLLGPRSGRFIDGIPVELPQLSFVYQTLGTLCLWMGWYGFNGVSTLAIVGLGEVAARAMVNTTIAGGVACVTSVTVAYFRIGYVDITAANNGVLGGLVAITAGCSVVMPEGAVVIGFVAGFVYNASSVLLLKLQIDDVVDASPVHMFCGMWGVLAAGLLAEKDNYGESYYSERQGDCCGAFYGCGGNQFTANLIFVIVVLGWAGFCSFLMFTFAKYTVGLRVSKAIEDAGMDDSKHGGMTMPSGGDSLSNSRVVKAFPPGAAGTDVEGASIQEHKMGR</sequence>
<dbReference type="EMBL" id="FN649760">
    <property type="protein sequence ID" value="CBJ33604.1"/>
    <property type="molecule type" value="Genomic_DNA"/>
</dbReference>
<dbReference type="Pfam" id="PF00909">
    <property type="entry name" value="Ammonium_transp"/>
    <property type="match status" value="1"/>
</dbReference>
<feature type="transmembrane region" description="Helical" evidence="8">
    <location>
        <begin position="327"/>
        <end position="344"/>
    </location>
</feature>
<evidence type="ECO:0000256" key="7">
    <source>
        <dbReference type="ARBA" id="ARBA00023177"/>
    </source>
</evidence>
<keyword evidence="7 8" id="KW-0924">Ammonia transport</keyword>
<feature type="transmembrane region" description="Helical" evidence="8">
    <location>
        <begin position="301"/>
        <end position="321"/>
    </location>
</feature>
<comment type="similarity">
    <text evidence="2 8">Belongs to the ammonia transporter channel (TC 1.A.11.2) family.</text>
</comment>
<evidence type="ECO:0000256" key="9">
    <source>
        <dbReference type="SAM" id="MobiDB-lite"/>
    </source>
</evidence>
<keyword evidence="4 8" id="KW-0812">Transmembrane</keyword>
<comment type="subcellular location">
    <subcellularLocation>
        <location evidence="8">Cell membrane</location>
        <topology evidence="8">Multi-pass membrane protein</topology>
    </subcellularLocation>
    <subcellularLocation>
        <location evidence="1">Membrane</location>
        <topology evidence="1">Multi-pass membrane protein</topology>
    </subcellularLocation>
</comment>
<keyword evidence="3 8" id="KW-0813">Transport</keyword>
<dbReference type="Proteomes" id="UP000002630">
    <property type="component" value="Unassembled WGS sequence"/>
</dbReference>
<dbReference type="NCBIfam" id="TIGR00836">
    <property type="entry name" value="amt"/>
    <property type="match status" value="1"/>
</dbReference>
<feature type="transmembrane region" description="Helical" evidence="8">
    <location>
        <begin position="151"/>
        <end position="172"/>
    </location>
</feature>
<keyword evidence="5 8" id="KW-1133">Transmembrane helix</keyword>
<evidence type="ECO:0000256" key="2">
    <source>
        <dbReference type="ARBA" id="ARBA00005887"/>
    </source>
</evidence>
<dbReference type="SUPFAM" id="SSF111352">
    <property type="entry name" value="Ammonium transporter"/>
    <property type="match status" value="1"/>
</dbReference>
<dbReference type="InterPro" id="IPR029020">
    <property type="entry name" value="Ammonium/urea_transptr"/>
</dbReference>
<dbReference type="eggNOG" id="KOG0682">
    <property type="taxonomic scope" value="Eukaryota"/>
</dbReference>
<feature type="transmembrane region" description="Helical" evidence="8">
    <location>
        <begin position="29"/>
        <end position="53"/>
    </location>
</feature>
<protein>
    <recommendedName>
        <fullName evidence="8">Ammonium transporter</fullName>
    </recommendedName>
</protein>
<reference evidence="11 12" key="1">
    <citation type="journal article" date="2010" name="Nature">
        <title>The Ectocarpus genome and the independent evolution of multicellularity in brown algae.</title>
        <authorList>
            <person name="Cock J.M."/>
            <person name="Sterck L."/>
            <person name="Rouze P."/>
            <person name="Scornet D."/>
            <person name="Allen A.E."/>
            <person name="Amoutzias G."/>
            <person name="Anthouard V."/>
            <person name="Artiguenave F."/>
            <person name="Aury J.M."/>
            <person name="Badger J.H."/>
            <person name="Beszteri B."/>
            <person name="Billiau K."/>
            <person name="Bonnet E."/>
            <person name="Bothwell J.H."/>
            <person name="Bowler C."/>
            <person name="Boyen C."/>
            <person name="Brownlee C."/>
            <person name="Carrano C.J."/>
            <person name="Charrier B."/>
            <person name="Cho G.Y."/>
            <person name="Coelho S.M."/>
            <person name="Collen J."/>
            <person name="Corre E."/>
            <person name="Da Silva C."/>
            <person name="Delage L."/>
            <person name="Delaroque N."/>
            <person name="Dittami S.M."/>
            <person name="Doulbeau S."/>
            <person name="Elias M."/>
            <person name="Farnham G."/>
            <person name="Gachon C.M."/>
            <person name="Gschloessl B."/>
            <person name="Heesch S."/>
            <person name="Jabbari K."/>
            <person name="Jubin C."/>
            <person name="Kawai H."/>
            <person name="Kimura K."/>
            <person name="Kloareg B."/>
            <person name="Kupper F.C."/>
            <person name="Lang D."/>
            <person name="Le Bail A."/>
            <person name="Leblanc C."/>
            <person name="Lerouge P."/>
            <person name="Lohr M."/>
            <person name="Lopez P.J."/>
            <person name="Martens C."/>
            <person name="Maumus F."/>
            <person name="Michel G."/>
            <person name="Miranda-Saavedra D."/>
            <person name="Morales J."/>
            <person name="Moreau H."/>
            <person name="Motomura T."/>
            <person name="Nagasato C."/>
            <person name="Napoli C.A."/>
            <person name="Nelson D.R."/>
            <person name="Nyvall-Collen P."/>
            <person name="Peters A.F."/>
            <person name="Pommier C."/>
            <person name="Potin P."/>
            <person name="Poulain J."/>
            <person name="Quesneville H."/>
            <person name="Read B."/>
            <person name="Rensing S.A."/>
            <person name="Ritter A."/>
            <person name="Rousvoal S."/>
            <person name="Samanta M."/>
            <person name="Samson G."/>
            <person name="Schroeder D.C."/>
            <person name="Segurens B."/>
            <person name="Strittmatter M."/>
            <person name="Tonon T."/>
            <person name="Tregear J.W."/>
            <person name="Valentin K."/>
            <person name="von Dassow P."/>
            <person name="Yamagishi T."/>
            <person name="Van de Peer Y."/>
            <person name="Wincker P."/>
        </authorList>
    </citation>
    <scope>NUCLEOTIDE SEQUENCE [LARGE SCALE GENOMIC DNA]</scope>
    <source>
        <strain evidence="12">Ec32 / CCAP1310/4</strain>
    </source>
</reference>
<feature type="transmembrane region" description="Helical" evidence="8">
    <location>
        <begin position="122"/>
        <end position="144"/>
    </location>
</feature>
<evidence type="ECO:0000256" key="3">
    <source>
        <dbReference type="ARBA" id="ARBA00022448"/>
    </source>
</evidence>
<dbReference type="STRING" id="2880.D7G3S7"/>
<organism evidence="11 12">
    <name type="scientific">Ectocarpus siliculosus</name>
    <name type="common">Brown alga</name>
    <name type="synonym">Conferva siliculosa</name>
    <dbReference type="NCBI Taxonomy" id="2880"/>
    <lineage>
        <taxon>Eukaryota</taxon>
        <taxon>Sar</taxon>
        <taxon>Stramenopiles</taxon>
        <taxon>Ochrophyta</taxon>
        <taxon>PX clade</taxon>
        <taxon>Phaeophyceae</taxon>
        <taxon>Ectocarpales</taxon>
        <taxon>Ectocarpaceae</taxon>
        <taxon>Ectocarpus</taxon>
    </lineage>
</organism>
<evidence type="ECO:0000313" key="12">
    <source>
        <dbReference type="Proteomes" id="UP000002630"/>
    </source>
</evidence>
<proteinExistence type="inferred from homology"/>
<evidence type="ECO:0000313" key="11">
    <source>
        <dbReference type="EMBL" id="CBJ33604.1"/>
    </source>
</evidence>
<dbReference type="InterPro" id="IPR018047">
    <property type="entry name" value="Ammonium_transpt_CS"/>
</dbReference>
<dbReference type="PROSITE" id="PS01219">
    <property type="entry name" value="AMMONIUM_TRANSP"/>
    <property type="match status" value="1"/>
</dbReference>
<evidence type="ECO:0000256" key="1">
    <source>
        <dbReference type="ARBA" id="ARBA00004141"/>
    </source>
</evidence>
<accession>D7G3S7</accession>
<feature type="domain" description="Ammonium transporter AmtB-like" evidence="10">
    <location>
        <begin position="30"/>
        <end position="453"/>
    </location>
</feature>
<dbReference type="AlphaFoldDB" id="D7G3S7"/>
<dbReference type="InterPro" id="IPR024041">
    <property type="entry name" value="NH4_transpt_AmtB-like_dom"/>
</dbReference>
<keyword evidence="12" id="KW-1185">Reference proteome</keyword>
<feature type="transmembrane region" description="Helical" evidence="8">
    <location>
        <begin position="192"/>
        <end position="216"/>
    </location>
</feature>
<name>D7G3S7_ECTSI</name>
<evidence type="ECO:0000256" key="5">
    <source>
        <dbReference type="ARBA" id="ARBA00022989"/>
    </source>
</evidence>
<keyword evidence="6 8" id="KW-0472">Membrane</keyword>
<gene>
    <name evidence="11" type="primary">Amt1:4</name>
    <name evidence="11" type="ORF">Esi_0526_0006</name>
</gene>
<dbReference type="Gene3D" id="1.10.3430.10">
    <property type="entry name" value="Ammonium transporter AmtB like domains"/>
    <property type="match status" value="1"/>
</dbReference>
<evidence type="ECO:0000256" key="6">
    <source>
        <dbReference type="ARBA" id="ARBA00023136"/>
    </source>
</evidence>
<feature type="transmembrane region" description="Helical" evidence="8">
    <location>
        <begin position="273"/>
        <end position="294"/>
    </location>
</feature>
<dbReference type="GO" id="GO:0008519">
    <property type="term" value="F:ammonium channel activity"/>
    <property type="evidence" value="ECO:0007669"/>
    <property type="project" value="InterPro"/>
</dbReference>
<dbReference type="PANTHER" id="PTHR11730">
    <property type="entry name" value="AMMONIUM TRANSPORTER"/>
    <property type="match status" value="1"/>
</dbReference>
<feature type="transmembrane region" description="Helical" evidence="8">
    <location>
        <begin position="406"/>
        <end position="427"/>
    </location>
</feature>
<feature type="region of interest" description="Disordered" evidence="9">
    <location>
        <begin position="471"/>
        <end position="491"/>
    </location>
</feature>
<feature type="transmembrane region" description="Helical" evidence="8">
    <location>
        <begin position="356"/>
        <end position="373"/>
    </location>
</feature>
<dbReference type="PANTHER" id="PTHR11730:SF6">
    <property type="entry name" value="AMMONIUM TRANSPORTER"/>
    <property type="match status" value="1"/>
</dbReference>
<dbReference type="InterPro" id="IPR001905">
    <property type="entry name" value="Ammonium_transpt"/>
</dbReference>
<evidence type="ECO:0000256" key="4">
    <source>
        <dbReference type="ARBA" id="ARBA00022692"/>
    </source>
</evidence>
<dbReference type="GO" id="GO:0005886">
    <property type="term" value="C:plasma membrane"/>
    <property type="evidence" value="ECO:0007669"/>
    <property type="project" value="UniProtKB-SubCell"/>
</dbReference>
<evidence type="ECO:0000259" key="10">
    <source>
        <dbReference type="Pfam" id="PF00909"/>
    </source>
</evidence>